<accession>A0A498LBB6</accession>
<feature type="domain" description="Integrase catalytic" evidence="2">
    <location>
        <begin position="188"/>
        <end position="298"/>
    </location>
</feature>
<proteinExistence type="predicted"/>
<dbReference type="PANTHER" id="PTHR37984:SF8">
    <property type="entry name" value="CCHC-TYPE DOMAIN-CONTAINING PROTEIN"/>
    <property type="match status" value="1"/>
</dbReference>
<protein>
    <recommendedName>
        <fullName evidence="1">Gypsy retrotransposon integrase-like protein 1</fullName>
    </recommendedName>
</protein>
<dbReference type="STRING" id="84645.A0A498LBB6"/>
<dbReference type="EMBL" id="QBIY01013400">
    <property type="protein sequence ID" value="RXN05550.1"/>
    <property type="molecule type" value="Genomic_DNA"/>
</dbReference>
<dbReference type="PROSITE" id="PS50994">
    <property type="entry name" value="INTEGRASE"/>
    <property type="match status" value="1"/>
</dbReference>
<dbReference type="Gene3D" id="3.30.420.10">
    <property type="entry name" value="Ribonuclease H-like superfamily/Ribonuclease H"/>
    <property type="match status" value="1"/>
</dbReference>
<dbReference type="InterPro" id="IPR050951">
    <property type="entry name" value="Retrovirus_Pol_polyprotein"/>
</dbReference>
<evidence type="ECO:0000313" key="3">
    <source>
        <dbReference type="EMBL" id="RXN05550.1"/>
    </source>
</evidence>
<dbReference type="InterPro" id="IPR041588">
    <property type="entry name" value="Integrase_H2C2"/>
</dbReference>
<name>A0A498LBB6_LABRO</name>
<evidence type="ECO:0000313" key="4">
    <source>
        <dbReference type="EMBL" id="RXN32898.1"/>
    </source>
</evidence>
<dbReference type="InterPro" id="IPR001584">
    <property type="entry name" value="Integrase_cat-core"/>
</dbReference>
<dbReference type="AlphaFoldDB" id="A0A498LBB6"/>
<sequence>MRIQRMMLKLQCYHLHVIYKHGRELYVADALSRAHLPTTDTPKATEDYDVLALEKVLSSRRIEELKQTTQADALCKHLKDTILTGWPDSYKAIPHDIRLFYAMRDELTVDDGLILRGQRYVIPHSLQKHYLTQLHQGHPSLQSTKRRARETIFWPTMYSDIEREVSRCAPCNVLQQHQMREPLQLHQIPDSPWSITAADIFEWSGKHYLVFVESYSGWWEFDALPNLASNTVIRQLKRHFAVHGIPHQLMTDNATSLSSREFKNFAHLWDFQHVTSSPNYPRSNGLAERGVRSDEASP</sequence>
<gene>
    <name evidence="4" type="ORF">ROHU_015977</name>
    <name evidence="3" type="ORF">ROHU_033337</name>
</gene>
<dbReference type="FunFam" id="1.10.340.70:FF:000003">
    <property type="entry name" value="Protein CBG25708"/>
    <property type="match status" value="1"/>
</dbReference>
<reference evidence="3 5" key="1">
    <citation type="submission" date="2018-03" db="EMBL/GenBank/DDBJ databases">
        <title>Draft genome sequence of Rohu Carp (Labeo rohita).</title>
        <authorList>
            <person name="Das P."/>
            <person name="Kushwaha B."/>
            <person name="Joshi C.G."/>
            <person name="Kumar D."/>
            <person name="Nagpure N.S."/>
            <person name="Sahoo L."/>
            <person name="Das S.P."/>
            <person name="Bit A."/>
            <person name="Patnaik S."/>
            <person name="Meher P.K."/>
            <person name="Jayasankar P."/>
            <person name="Koringa P.G."/>
            <person name="Patel N.V."/>
            <person name="Hinsu A.T."/>
            <person name="Kumar R."/>
            <person name="Pandey M."/>
            <person name="Agarwal S."/>
            <person name="Srivastava S."/>
            <person name="Singh M."/>
            <person name="Iquebal M.A."/>
            <person name="Jaiswal S."/>
            <person name="Angadi U.B."/>
            <person name="Kumar N."/>
            <person name="Raza M."/>
            <person name="Shah T.M."/>
            <person name="Rai A."/>
            <person name="Jena J.K."/>
        </authorList>
    </citation>
    <scope>NUCLEOTIDE SEQUENCE [LARGE SCALE GENOMIC DNA]</scope>
    <source>
        <strain evidence="3">DASCIFA01</strain>
        <tissue evidence="3">Testis</tissue>
    </source>
</reference>
<keyword evidence="5" id="KW-1185">Reference proteome</keyword>
<evidence type="ECO:0000256" key="1">
    <source>
        <dbReference type="ARBA" id="ARBA00039658"/>
    </source>
</evidence>
<dbReference type="Pfam" id="PF17921">
    <property type="entry name" value="Integrase_H2C2"/>
    <property type="match status" value="1"/>
</dbReference>
<dbReference type="Gene3D" id="1.10.340.70">
    <property type="match status" value="1"/>
</dbReference>
<evidence type="ECO:0000313" key="5">
    <source>
        <dbReference type="Proteomes" id="UP000290572"/>
    </source>
</evidence>
<comment type="caution">
    <text evidence="3">The sequence shown here is derived from an EMBL/GenBank/DDBJ whole genome shotgun (WGS) entry which is preliminary data.</text>
</comment>
<dbReference type="Proteomes" id="UP000290572">
    <property type="component" value="Unassembled WGS sequence"/>
</dbReference>
<dbReference type="InterPro" id="IPR036397">
    <property type="entry name" value="RNaseH_sf"/>
</dbReference>
<organism evidence="3 5">
    <name type="scientific">Labeo rohita</name>
    <name type="common">Indian major carp</name>
    <name type="synonym">Cyprinus rohita</name>
    <dbReference type="NCBI Taxonomy" id="84645"/>
    <lineage>
        <taxon>Eukaryota</taxon>
        <taxon>Metazoa</taxon>
        <taxon>Chordata</taxon>
        <taxon>Craniata</taxon>
        <taxon>Vertebrata</taxon>
        <taxon>Euteleostomi</taxon>
        <taxon>Actinopterygii</taxon>
        <taxon>Neopterygii</taxon>
        <taxon>Teleostei</taxon>
        <taxon>Ostariophysi</taxon>
        <taxon>Cypriniformes</taxon>
        <taxon>Cyprinidae</taxon>
        <taxon>Labeoninae</taxon>
        <taxon>Labeonini</taxon>
        <taxon>Labeo</taxon>
    </lineage>
</organism>
<dbReference type="GO" id="GO:0003676">
    <property type="term" value="F:nucleic acid binding"/>
    <property type="evidence" value="ECO:0007669"/>
    <property type="project" value="InterPro"/>
</dbReference>
<evidence type="ECO:0000259" key="2">
    <source>
        <dbReference type="PROSITE" id="PS50994"/>
    </source>
</evidence>
<dbReference type="EMBL" id="QBIY01011323">
    <property type="protein sequence ID" value="RXN32898.1"/>
    <property type="molecule type" value="Genomic_DNA"/>
</dbReference>
<dbReference type="PANTHER" id="PTHR37984">
    <property type="entry name" value="PROTEIN CBG26694"/>
    <property type="match status" value="1"/>
</dbReference>
<dbReference type="InterPro" id="IPR012337">
    <property type="entry name" value="RNaseH-like_sf"/>
</dbReference>
<dbReference type="GO" id="GO:0015074">
    <property type="term" value="P:DNA integration"/>
    <property type="evidence" value="ECO:0007669"/>
    <property type="project" value="InterPro"/>
</dbReference>
<dbReference type="SUPFAM" id="SSF53098">
    <property type="entry name" value="Ribonuclease H-like"/>
    <property type="match status" value="1"/>
</dbReference>